<dbReference type="InterPro" id="IPR007650">
    <property type="entry name" value="Zf-FLZ_dom"/>
</dbReference>
<dbReference type="AlphaFoldDB" id="A0AAE1JYM6"/>
<comment type="caution">
    <text evidence="8">The sequence shown here is derived from an EMBL/GenBank/DDBJ whole genome shotgun (WGS) entry which is preliminary data.</text>
</comment>
<reference evidence="8" key="1">
    <citation type="submission" date="2023-10" db="EMBL/GenBank/DDBJ databases">
        <title>Chromosome-level genome of the transformable northern wattle, Acacia crassicarpa.</title>
        <authorList>
            <person name="Massaro I."/>
            <person name="Sinha N.R."/>
            <person name="Poethig S."/>
            <person name="Leichty A.R."/>
        </authorList>
    </citation>
    <scope>NUCLEOTIDE SEQUENCE</scope>
    <source>
        <strain evidence="8">Acra3RX</strain>
        <tissue evidence="8">Leaf</tissue>
    </source>
</reference>
<evidence type="ECO:0000259" key="7">
    <source>
        <dbReference type="PROSITE" id="PS51795"/>
    </source>
</evidence>
<evidence type="ECO:0000256" key="3">
    <source>
        <dbReference type="ARBA" id="ARBA00022490"/>
    </source>
</evidence>
<sequence length="144" mass="15620">MLLGKRPRPTMNRTTSLSEISSDLTTITDPNRQIAGGFSNGPDRKAAVAAGTLSPTIHRMHSAEFSQTPDFLRSCSLCKRPLVPSCDIYMYRGDSAFCSVECRQQAMNRDERKEKCSLASKKKTVAHHSAGSKVASNGETVGAV</sequence>
<dbReference type="PANTHER" id="PTHR33059:SF4">
    <property type="entry name" value="FCS-LIKE ZINC FINGER 5"/>
    <property type="match status" value="1"/>
</dbReference>
<evidence type="ECO:0000256" key="2">
    <source>
        <dbReference type="ARBA" id="ARBA00009374"/>
    </source>
</evidence>
<evidence type="ECO:0000313" key="9">
    <source>
        <dbReference type="Proteomes" id="UP001293593"/>
    </source>
</evidence>
<dbReference type="GO" id="GO:0008270">
    <property type="term" value="F:zinc ion binding"/>
    <property type="evidence" value="ECO:0007669"/>
    <property type="project" value="UniProtKB-KW"/>
</dbReference>
<dbReference type="PROSITE" id="PS51795">
    <property type="entry name" value="ZF_FLZ"/>
    <property type="match status" value="1"/>
</dbReference>
<evidence type="ECO:0000256" key="1">
    <source>
        <dbReference type="ARBA" id="ARBA00004496"/>
    </source>
</evidence>
<dbReference type="PANTHER" id="PTHR33059">
    <property type="entry name" value="FCS-LIKE ZINC FINGER 5"/>
    <property type="match status" value="1"/>
</dbReference>
<feature type="domain" description="FLZ-type" evidence="7">
    <location>
        <begin position="70"/>
        <end position="114"/>
    </location>
</feature>
<keyword evidence="4" id="KW-0479">Metal-binding</keyword>
<evidence type="ECO:0000313" key="8">
    <source>
        <dbReference type="EMBL" id="KAK4276797.1"/>
    </source>
</evidence>
<protein>
    <recommendedName>
        <fullName evidence="7">FLZ-type domain-containing protein</fullName>
    </recommendedName>
</protein>
<keyword evidence="5" id="KW-0862">Zinc</keyword>
<comment type="subcellular location">
    <subcellularLocation>
        <location evidence="1">Cytoplasm</location>
    </subcellularLocation>
</comment>
<keyword evidence="3" id="KW-0963">Cytoplasm</keyword>
<dbReference type="Pfam" id="PF04570">
    <property type="entry name" value="zf-FLZ"/>
    <property type="match status" value="1"/>
</dbReference>
<gene>
    <name evidence="8" type="ORF">QN277_014904</name>
</gene>
<organism evidence="8 9">
    <name type="scientific">Acacia crassicarpa</name>
    <name type="common">northern wattle</name>
    <dbReference type="NCBI Taxonomy" id="499986"/>
    <lineage>
        <taxon>Eukaryota</taxon>
        <taxon>Viridiplantae</taxon>
        <taxon>Streptophyta</taxon>
        <taxon>Embryophyta</taxon>
        <taxon>Tracheophyta</taxon>
        <taxon>Spermatophyta</taxon>
        <taxon>Magnoliopsida</taxon>
        <taxon>eudicotyledons</taxon>
        <taxon>Gunneridae</taxon>
        <taxon>Pentapetalae</taxon>
        <taxon>rosids</taxon>
        <taxon>fabids</taxon>
        <taxon>Fabales</taxon>
        <taxon>Fabaceae</taxon>
        <taxon>Caesalpinioideae</taxon>
        <taxon>mimosoid clade</taxon>
        <taxon>Acacieae</taxon>
        <taxon>Acacia</taxon>
    </lineage>
</organism>
<proteinExistence type="inferred from homology"/>
<evidence type="ECO:0000256" key="6">
    <source>
        <dbReference type="PROSITE-ProRule" id="PRU01131"/>
    </source>
</evidence>
<dbReference type="GO" id="GO:0005737">
    <property type="term" value="C:cytoplasm"/>
    <property type="evidence" value="ECO:0007669"/>
    <property type="project" value="UniProtKB-SubCell"/>
</dbReference>
<accession>A0AAE1JYM6</accession>
<dbReference type="EMBL" id="JAWXYG010000003">
    <property type="protein sequence ID" value="KAK4276797.1"/>
    <property type="molecule type" value="Genomic_DNA"/>
</dbReference>
<evidence type="ECO:0000256" key="5">
    <source>
        <dbReference type="ARBA" id="ARBA00022771"/>
    </source>
</evidence>
<keyword evidence="5" id="KW-0863">Zinc-finger</keyword>
<name>A0AAE1JYM6_9FABA</name>
<keyword evidence="9" id="KW-1185">Reference proteome</keyword>
<comment type="similarity">
    <text evidence="2">Belongs to the FLZ family.</text>
</comment>
<feature type="zinc finger region" description="FLZ-type" evidence="6">
    <location>
        <begin position="70"/>
        <end position="114"/>
    </location>
</feature>
<evidence type="ECO:0000256" key="4">
    <source>
        <dbReference type="ARBA" id="ARBA00022723"/>
    </source>
</evidence>
<dbReference type="Proteomes" id="UP001293593">
    <property type="component" value="Unassembled WGS sequence"/>
</dbReference>